<accession>A0ABV7G0R9</accession>
<keyword evidence="1" id="KW-0732">Signal</keyword>
<organism evidence="3 4">
    <name type="scientific">Teichococcus globiformis</name>
    <dbReference type="NCBI Taxonomy" id="2307229"/>
    <lineage>
        <taxon>Bacteria</taxon>
        <taxon>Pseudomonadati</taxon>
        <taxon>Pseudomonadota</taxon>
        <taxon>Alphaproteobacteria</taxon>
        <taxon>Acetobacterales</taxon>
        <taxon>Roseomonadaceae</taxon>
        <taxon>Roseomonas</taxon>
    </lineage>
</organism>
<dbReference type="Proteomes" id="UP001595593">
    <property type="component" value="Unassembled WGS sequence"/>
</dbReference>
<evidence type="ECO:0000256" key="1">
    <source>
        <dbReference type="SAM" id="SignalP"/>
    </source>
</evidence>
<dbReference type="RefSeq" id="WP_379597464.1">
    <property type="nucleotide sequence ID" value="NZ_JBHRTN010000018.1"/>
</dbReference>
<evidence type="ECO:0000259" key="2">
    <source>
        <dbReference type="Pfam" id="PF18602"/>
    </source>
</evidence>
<reference evidence="4" key="1">
    <citation type="journal article" date="2019" name="Int. J. Syst. Evol. Microbiol.">
        <title>The Global Catalogue of Microorganisms (GCM) 10K type strain sequencing project: providing services to taxonomists for standard genome sequencing and annotation.</title>
        <authorList>
            <consortium name="The Broad Institute Genomics Platform"/>
            <consortium name="The Broad Institute Genome Sequencing Center for Infectious Disease"/>
            <person name="Wu L."/>
            <person name="Ma J."/>
        </authorList>
    </citation>
    <scope>NUCLEOTIDE SEQUENCE [LARGE SCALE GENOMIC DNA]</scope>
    <source>
        <strain evidence="4">KCTC 52094</strain>
    </source>
</reference>
<keyword evidence="4" id="KW-1185">Reference proteome</keyword>
<proteinExistence type="predicted"/>
<protein>
    <submittedName>
        <fullName evidence="3">Rap1a/Tai family immunity protein</fullName>
    </submittedName>
</protein>
<evidence type="ECO:0000313" key="3">
    <source>
        <dbReference type="EMBL" id="MFC3126254.1"/>
    </source>
</evidence>
<name>A0ABV7G0R9_9PROT</name>
<evidence type="ECO:0000313" key="4">
    <source>
        <dbReference type="Proteomes" id="UP001595593"/>
    </source>
</evidence>
<dbReference type="InterPro" id="IPR041238">
    <property type="entry name" value="Rap1a"/>
</dbReference>
<dbReference type="EMBL" id="JBHRTN010000018">
    <property type="protein sequence ID" value="MFC3126254.1"/>
    <property type="molecule type" value="Genomic_DNA"/>
</dbReference>
<feature type="signal peptide" evidence="1">
    <location>
        <begin position="1"/>
        <end position="24"/>
    </location>
</feature>
<gene>
    <name evidence="3" type="ORF">ACFOD4_14395</name>
</gene>
<feature type="domain" description="Rap1a immunity protein" evidence="2">
    <location>
        <begin position="41"/>
        <end position="134"/>
    </location>
</feature>
<sequence length="143" mass="14738">MRNLTLATALAAMASFPLAGAALAQSQAQPAQQQSVTHAATAGDLAALCDPAPGPLRLESIAYCQGYLTGAGQLHTALNPPNTGRRPLFCLPNPPPSVAESGIAFSAWIRANPQHAQSPAPEGLFRWAQATYPCPATPGRGRG</sequence>
<feature type="chain" id="PRO_5046634057" evidence="1">
    <location>
        <begin position="25"/>
        <end position="143"/>
    </location>
</feature>
<comment type="caution">
    <text evidence="3">The sequence shown here is derived from an EMBL/GenBank/DDBJ whole genome shotgun (WGS) entry which is preliminary data.</text>
</comment>
<dbReference type="Pfam" id="PF18602">
    <property type="entry name" value="Rap1a"/>
    <property type="match status" value="1"/>
</dbReference>